<protein>
    <submittedName>
        <fullName evidence="2">Uncharacterized protein</fullName>
    </submittedName>
</protein>
<proteinExistence type="predicted"/>
<reference evidence="2 3" key="1">
    <citation type="journal article" date="2024" name="Nat. Commun.">
        <title>Phylogenomics reveals the evolutionary origins of lichenization in chlorophyte algae.</title>
        <authorList>
            <person name="Puginier C."/>
            <person name="Libourel C."/>
            <person name="Otte J."/>
            <person name="Skaloud P."/>
            <person name="Haon M."/>
            <person name="Grisel S."/>
            <person name="Petersen M."/>
            <person name="Berrin J.G."/>
            <person name="Delaux P.M."/>
            <person name="Dal Grande F."/>
            <person name="Keller J."/>
        </authorList>
    </citation>
    <scope>NUCLEOTIDE SEQUENCE [LARGE SCALE GENOMIC DNA]</scope>
    <source>
        <strain evidence="2 3">SAG 2036</strain>
    </source>
</reference>
<evidence type="ECO:0000313" key="2">
    <source>
        <dbReference type="EMBL" id="KAK9808460.1"/>
    </source>
</evidence>
<dbReference type="AlphaFoldDB" id="A0AAW1PJ41"/>
<accession>A0AAW1PJ41</accession>
<dbReference type="EMBL" id="JALJOQ010000023">
    <property type="protein sequence ID" value="KAK9808460.1"/>
    <property type="molecule type" value="Genomic_DNA"/>
</dbReference>
<evidence type="ECO:0000256" key="1">
    <source>
        <dbReference type="SAM" id="MobiDB-lite"/>
    </source>
</evidence>
<feature type="region of interest" description="Disordered" evidence="1">
    <location>
        <begin position="46"/>
        <end position="76"/>
    </location>
</feature>
<dbReference type="Proteomes" id="UP001465755">
    <property type="component" value="Unassembled WGS sequence"/>
</dbReference>
<sequence>MIRLDGSLFLAIPLYSRFDLLNHLGAEAVGAEVLLLHQAHRLQAAKPLDQTQGPRAPTCSATAADAATTTTEGAGW</sequence>
<evidence type="ECO:0000313" key="3">
    <source>
        <dbReference type="Proteomes" id="UP001465755"/>
    </source>
</evidence>
<comment type="caution">
    <text evidence="2">The sequence shown here is derived from an EMBL/GenBank/DDBJ whole genome shotgun (WGS) entry which is preliminary data.</text>
</comment>
<organism evidence="2 3">
    <name type="scientific">Symbiochloris irregularis</name>
    <dbReference type="NCBI Taxonomy" id="706552"/>
    <lineage>
        <taxon>Eukaryota</taxon>
        <taxon>Viridiplantae</taxon>
        <taxon>Chlorophyta</taxon>
        <taxon>core chlorophytes</taxon>
        <taxon>Trebouxiophyceae</taxon>
        <taxon>Trebouxiales</taxon>
        <taxon>Trebouxiaceae</taxon>
        <taxon>Symbiochloris</taxon>
    </lineage>
</organism>
<name>A0AAW1PJ41_9CHLO</name>
<keyword evidence="3" id="KW-1185">Reference proteome</keyword>
<gene>
    <name evidence="2" type="ORF">WJX73_008215</name>
</gene>
<feature type="compositionally biased region" description="Low complexity" evidence="1">
    <location>
        <begin position="56"/>
        <end position="76"/>
    </location>
</feature>